<evidence type="ECO:0000259" key="2">
    <source>
        <dbReference type="Pfam" id="PF09851"/>
    </source>
</evidence>
<dbReference type="RefSeq" id="WP_161690665.1">
    <property type="nucleotide sequence ID" value="NZ_JAAAMQ010000005.1"/>
</dbReference>
<name>A0AAJ2YYR6_WEICO</name>
<proteinExistence type="predicted"/>
<accession>A0AAJ2YYR6</accession>
<keyword evidence="1" id="KW-0812">Transmembrane</keyword>
<dbReference type="AlphaFoldDB" id="A0AAJ2YYR6"/>
<sequence length="102" mass="12115">MEPPFHGSPIFPAIVLGLIILIIIINAVRFHKRIDKMDGWSKHHHWDHNDQPTAMEILNNRYANGEIDDEEFINRKQHLLMTEKELRLMMMQDVPMDKQDED</sequence>
<keyword evidence="1" id="KW-0472">Membrane</keyword>
<organism evidence="3 4">
    <name type="scientific">Weissella confusa</name>
    <name type="common">Lactobacillus confusus</name>
    <dbReference type="NCBI Taxonomy" id="1583"/>
    <lineage>
        <taxon>Bacteria</taxon>
        <taxon>Bacillati</taxon>
        <taxon>Bacillota</taxon>
        <taxon>Bacilli</taxon>
        <taxon>Lactobacillales</taxon>
        <taxon>Lactobacillaceae</taxon>
        <taxon>Weissella</taxon>
    </lineage>
</organism>
<evidence type="ECO:0000313" key="4">
    <source>
        <dbReference type="Proteomes" id="UP000719917"/>
    </source>
</evidence>
<feature type="domain" description="SHOCT" evidence="2">
    <location>
        <begin position="53"/>
        <end position="80"/>
    </location>
</feature>
<gene>
    <name evidence="3" type="ORF">GTU77_03930</name>
</gene>
<evidence type="ECO:0000256" key="1">
    <source>
        <dbReference type="SAM" id="Phobius"/>
    </source>
</evidence>
<dbReference type="Proteomes" id="UP000719917">
    <property type="component" value="Unassembled WGS sequence"/>
</dbReference>
<evidence type="ECO:0000313" key="3">
    <source>
        <dbReference type="EMBL" id="NBA11363.1"/>
    </source>
</evidence>
<comment type="caution">
    <text evidence="3">The sequence shown here is derived from an EMBL/GenBank/DDBJ whole genome shotgun (WGS) entry which is preliminary data.</text>
</comment>
<dbReference type="Pfam" id="PF09851">
    <property type="entry name" value="SHOCT"/>
    <property type="match status" value="1"/>
</dbReference>
<feature type="transmembrane region" description="Helical" evidence="1">
    <location>
        <begin position="6"/>
        <end position="28"/>
    </location>
</feature>
<dbReference type="EMBL" id="JAAAMQ010000005">
    <property type="protein sequence ID" value="NBA11363.1"/>
    <property type="molecule type" value="Genomic_DNA"/>
</dbReference>
<dbReference type="InterPro" id="IPR018649">
    <property type="entry name" value="SHOCT"/>
</dbReference>
<keyword evidence="1" id="KW-1133">Transmembrane helix</keyword>
<protein>
    <recommendedName>
        <fullName evidence="2">SHOCT domain-containing protein</fullName>
    </recommendedName>
</protein>
<reference evidence="3" key="1">
    <citation type="submission" date="2020-01" db="EMBL/GenBank/DDBJ databases">
        <title>First Reported Case and Whole Genome of Weissella confusa in an Equid.</title>
        <authorList>
            <person name="Little S.V."/>
            <person name="Lawhon S.D."/>
        </authorList>
    </citation>
    <scope>NUCLEOTIDE SEQUENCE</scope>
    <source>
        <strain evidence="3">718955</strain>
    </source>
</reference>